<keyword evidence="2" id="KW-0812">Transmembrane</keyword>
<protein>
    <submittedName>
        <fullName evidence="3">Uncharacterized protein</fullName>
    </submittedName>
</protein>
<dbReference type="EMBL" id="VIWP01000017">
    <property type="protein sequence ID" value="TWF43945.1"/>
    <property type="molecule type" value="Genomic_DNA"/>
</dbReference>
<evidence type="ECO:0000313" key="4">
    <source>
        <dbReference type="Proteomes" id="UP000320653"/>
    </source>
</evidence>
<gene>
    <name evidence="3" type="ORF">FHW37_11733</name>
</gene>
<proteinExistence type="predicted"/>
<dbReference type="RefSeq" id="WP_186458496.1">
    <property type="nucleotide sequence ID" value="NZ_VIWP01000017.1"/>
</dbReference>
<sequence length="64" mass="7279">MLEFLPMIGLALVLVIAIGSLGVWVLTHRGRPSTDQRPPEQPTREWLKREAENGKKFRASRRAP</sequence>
<feature type="region of interest" description="Disordered" evidence="1">
    <location>
        <begin position="29"/>
        <end position="64"/>
    </location>
</feature>
<reference evidence="3 4" key="1">
    <citation type="submission" date="2019-06" db="EMBL/GenBank/DDBJ databases">
        <title>Sorghum-associated microbial communities from plants grown in Nebraska, USA.</title>
        <authorList>
            <person name="Schachtman D."/>
        </authorList>
    </citation>
    <scope>NUCLEOTIDE SEQUENCE [LARGE SCALE GENOMIC DNA]</scope>
    <source>
        <strain evidence="3 4">1225</strain>
    </source>
</reference>
<evidence type="ECO:0000313" key="3">
    <source>
        <dbReference type="EMBL" id="TWF43945.1"/>
    </source>
</evidence>
<dbReference type="Proteomes" id="UP000320653">
    <property type="component" value="Unassembled WGS sequence"/>
</dbReference>
<accession>A0A561Q0T9</accession>
<feature type="transmembrane region" description="Helical" evidence="2">
    <location>
        <begin position="6"/>
        <end position="27"/>
    </location>
</feature>
<evidence type="ECO:0000256" key="2">
    <source>
        <dbReference type="SAM" id="Phobius"/>
    </source>
</evidence>
<comment type="caution">
    <text evidence="3">The sequence shown here is derived from an EMBL/GenBank/DDBJ whole genome shotgun (WGS) entry which is preliminary data.</text>
</comment>
<organism evidence="3 4">
    <name type="scientific">Neorhizobium alkalisoli</name>
    <dbReference type="NCBI Taxonomy" id="528178"/>
    <lineage>
        <taxon>Bacteria</taxon>
        <taxon>Pseudomonadati</taxon>
        <taxon>Pseudomonadota</taxon>
        <taxon>Alphaproteobacteria</taxon>
        <taxon>Hyphomicrobiales</taxon>
        <taxon>Rhizobiaceae</taxon>
        <taxon>Rhizobium/Agrobacterium group</taxon>
        <taxon>Neorhizobium</taxon>
    </lineage>
</organism>
<keyword evidence="2" id="KW-1133">Transmembrane helix</keyword>
<name>A0A561Q0T9_9HYPH</name>
<feature type="compositionally biased region" description="Basic and acidic residues" evidence="1">
    <location>
        <begin position="32"/>
        <end position="55"/>
    </location>
</feature>
<evidence type="ECO:0000256" key="1">
    <source>
        <dbReference type="SAM" id="MobiDB-lite"/>
    </source>
</evidence>
<keyword evidence="4" id="KW-1185">Reference proteome</keyword>
<dbReference type="AlphaFoldDB" id="A0A561Q0T9"/>
<keyword evidence="2" id="KW-0472">Membrane</keyword>